<keyword evidence="6" id="KW-0288">FMN</keyword>
<evidence type="ECO:0000256" key="2">
    <source>
        <dbReference type="ARBA" id="ARBA00004738"/>
    </source>
</evidence>
<dbReference type="PIRSF" id="PIRSF000190">
    <property type="entry name" value="Pyd_amn-ph_oxd"/>
    <property type="match status" value="1"/>
</dbReference>
<accession>A0A9P6I7N6</accession>
<dbReference type="NCBIfam" id="TIGR00558">
    <property type="entry name" value="pdxH"/>
    <property type="match status" value="1"/>
</dbReference>
<evidence type="ECO:0000259" key="8">
    <source>
        <dbReference type="Pfam" id="PF01243"/>
    </source>
</evidence>
<dbReference type="OrthoDB" id="303614at2759"/>
<evidence type="ECO:0000256" key="1">
    <source>
        <dbReference type="ARBA" id="ARBA00001917"/>
    </source>
</evidence>
<dbReference type="InterPro" id="IPR011576">
    <property type="entry name" value="Pyridox_Oxase_N"/>
</dbReference>
<dbReference type="InterPro" id="IPR012349">
    <property type="entry name" value="Split_barrel_FMN-bd"/>
</dbReference>
<evidence type="ECO:0000256" key="4">
    <source>
        <dbReference type="ARBA" id="ARBA00012801"/>
    </source>
</evidence>
<comment type="pathway">
    <text evidence="2">Cofactor metabolism; pyridoxal 5'-phosphate salvage; pyridoxal 5'-phosphate from pyridoxamine 5'-phosphate: step 1/1.</text>
</comment>
<dbReference type="GO" id="GO:0008615">
    <property type="term" value="P:pyridoxine biosynthetic process"/>
    <property type="evidence" value="ECO:0007669"/>
    <property type="project" value="InterPro"/>
</dbReference>
<feature type="domain" description="Pyridoxamine 5'-phosphate oxidase N-terminal" evidence="8">
    <location>
        <begin position="42"/>
        <end position="167"/>
    </location>
</feature>
<evidence type="ECO:0000259" key="9">
    <source>
        <dbReference type="Pfam" id="PF10590"/>
    </source>
</evidence>
<evidence type="ECO:0000256" key="6">
    <source>
        <dbReference type="ARBA" id="ARBA00022643"/>
    </source>
</evidence>
<name>A0A9P6I7N6_9PEZI</name>
<dbReference type="Pfam" id="PF01243">
    <property type="entry name" value="PNPOx_N"/>
    <property type="match status" value="1"/>
</dbReference>
<dbReference type="EMBL" id="JAATWM020000009">
    <property type="protein sequence ID" value="KAF9878768.1"/>
    <property type="molecule type" value="Genomic_DNA"/>
</dbReference>
<evidence type="ECO:0000313" key="11">
    <source>
        <dbReference type="Proteomes" id="UP000781932"/>
    </source>
</evidence>
<dbReference type="InterPro" id="IPR019740">
    <property type="entry name" value="Pyridox_Oxase_CS"/>
</dbReference>
<comment type="caution">
    <text evidence="10">The sequence shown here is derived from an EMBL/GenBank/DDBJ whole genome shotgun (WGS) entry which is preliminary data.</text>
</comment>
<dbReference type="EC" id="1.4.3.5" evidence="4"/>
<evidence type="ECO:0000313" key="10">
    <source>
        <dbReference type="EMBL" id="KAF9878768.1"/>
    </source>
</evidence>
<reference evidence="10" key="1">
    <citation type="submission" date="2020-03" db="EMBL/GenBank/DDBJ databases">
        <authorList>
            <person name="He L."/>
        </authorList>
    </citation>
    <scope>NUCLEOTIDE SEQUENCE</scope>
    <source>
        <strain evidence="10">CkLH20</strain>
    </source>
</reference>
<protein>
    <recommendedName>
        <fullName evidence="4">pyridoxal 5'-phosphate synthase</fullName>
        <ecNumber evidence="4">1.4.3.5</ecNumber>
    </recommendedName>
</protein>
<evidence type="ECO:0000256" key="5">
    <source>
        <dbReference type="ARBA" id="ARBA00022630"/>
    </source>
</evidence>
<dbReference type="GeneID" id="62159461"/>
<sequence>MENNQEDPRDLLRKLKVLQNTLPGTDFDKFPRSPQEAFMMWLKEAIAAEVQEPHAMTLSTVDDYGCPDARVLILKNVDERGWHFAAKAGSPKGVQLVNKGYAALTFYWPEQARQVRLRGKAEQLSDEECLQDFFDRPLGSRVSAMASKQSSKLESRAELLGSVEAVKASFKENPDQPCVDWKVYAVLPETVEFWQGTADRLHERLQYVAAGPGQWETQLLWP</sequence>
<dbReference type="NCBIfam" id="NF004231">
    <property type="entry name" value="PRK05679.1"/>
    <property type="match status" value="1"/>
</dbReference>
<dbReference type="Pfam" id="PF10590">
    <property type="entry name" value="PNP_phzG_C"/>
    <property type="match status" value="1"/>
</dbReference>
<dbReference type="InterPro" id="IPR000659">
    <property type="entry name" value="Pyridox_Oxase"/>
</dbReference>
<comment type="cofactor">
    <cofactor evidence="1">
        <name>FMN</name>
        <dbReference type="ChEBI" id="CHEBI:58210"/>
    </cofactor>
</comment>
<dbReference type="GO" id="GO:0010181">
    <property type="term" value="F:FMN binding"/>
    <property type="evidence" value="ECO:0007669"/>
    <property type="project" value="InterPro"/>
</dbReference>
<dbReference type="SUPFAM" id="SSF50475">
    <property type="entry name" value="FMN-binding split barrel"/>
    <property type="match status" value="1"/>
</dbReference>
<reference evidence="10" key="2">
    <citation type="submission" date="2020-11" db="EMBL/GenBank/DDBJ databases">
        <title>Whole genome sequencing of Colletotrichum sp.</title>
        <authorList>
            <person name="Li H."/>
        </authorList>
    </citation>
    <scope>NUCLEOTIDE SEQUENCE</scope>
    <source>
        <strain evidence="10">CkLH20</strain>
    </source>
</reference>
<dbReference type="GO" id="GO:0004733">
    <property type="term" value="F:pyridoxamine phosphate oxidase activity"/>
    <property type="evidence" value="ECO:0007669"/>
    <property type="project" value="UniProtKB-EC"/>
</dbReference>
<proteinExistence type="predicted"/>
<dbReference type="Gene3D" id="2.30.110.10">
    <property type="entry name" value="Electron Transport, Fmn-binding Protein, Chain A"/>
    <property type="match status" value="1"/>
</dbReference>
<dbReference type="RefSeq" id="XP_038748229.1">
    <property type="nucleotide sequence ID" value="XM_038886387.1"/>
</dbReference>
<dbReference type="PANTHER" id="PTHR10851:SF0">
    <property type="entry name" value="PYRIDOXINE-5'-PHOSPHATE OXIDASE"/>
    <property type="match status" value="1"/>
</dbReference>
<dbReference type="PANTHER" id="PTHR10851">
    <property type="entry name" value="PYRIDOXINE-5-PHOSPHATE OXIDASE"/>
    <property type="match status" value="1"/>
</dbReference>
<dbReference type="AlphaFoldDB" id="A0A9P6I7N6"/>
<organism evidence="10 11">
    <name type="scientific">Colletotrichum karsti</name>
    <dbReference type="NCBI Taxonomy" id="1095194"/>
    <lineage>
        <taxon>Eukaryota</taxon>
        <taxon>Fungi</taxon>
        <taxon>Dikarya</taxon>
        <taxon>Ascomycota</taxon>
        <taxon>Pezizomycotina</taxon>
        <taxon>Sordariomycetes</taxon>
        <taxon>Hypocreomycetidae</taxon>
        <taxon>Glomerellales</taxon>
        <taxon>Glomerellaceae</taxon>
        <taxon>Colletotrichum</taxon>
        <taxon>Colletotrichum boninense species complex</taxon>
    </lineage>
</organism>
<feature type="domain" description="Pyridoxine 5'-phosphate oxidase dimerisation C-terminal" evidence="9">
    <location>
        <begin position="181"/>
        <end position="222"/>
    </location>
</feature>
<evidence type="ECO:0000256" key="7">
    <source>
        <dbReference type="ARBA" id="ARBA00023002"/>
    </source>
</evidence>
<dbReference type="Proteomes" id="UP000781932">
    <property type="component" value="Unassembled WGS sequence"/>
</dbReference>
<keyword evidence="7" id="KW-0560">Oxidoreductase</keyword>
<keyword evidence="11" id="KW-1185">Reference proteome</keyword>
<gene>
    <name evidence="10" type="ORF">CkaCkLH20_03668</name>
</gene>
<keyword evidence="5" id="KW-0285">Flavoprotein</keyword>
<dbReference type="InterPro" id="IPR019576">
    <property type="entry name" value="Pyridoxamine_oxidase_dimer_C"/>
</dbReference>
<dbReference type="PROSITE" id="PS01064">
    <property type="entry name" value="PYRIDOX_OXIDASE"/>
    <property type="match status" value="1"/>
</dbReference>
<comment type="pathway">
    <text evidence="3">Cofactor metabolism; pyridoxal 5'-phosphate salvage; pyridoxal 5'-phosphate from pyridoxine 5'-phosphate: step 1/1.</text>
</comment>
<evidence type="ECO:0000256" key="3">
    <source>
        <dbReference type="ARBA" id="ARBA00005037"/>
    </source>
</evidence>